<dbReference type="InterPro" id="IPR038418">
    <property type="entry name" value="6-PTP_synth/QueD_sf"/>
</dbReference>
<dbReference type="Gene3D" id="3.30.479.10">
    <property type="entry name" value="6-pyruvoyl tetrahydropterin synthase/QueD"/>
    <property type="match status" value="1"/>
</dbReference>
<evidence type="ECO:0000256" key="3">
    <source>
        <dbReference type="ARBA" id="ARBA00018141"/>
    </source>
</evidence>
<keyword evidence="6 8" id="KW-0456">Lyase</keyword>
<keyword evidence="5 8" id="KW-0862">Zinc</keyword>
<name>A0ABR6VZ55_9BACT</name>
<protein>
    <recommendedName>
        <fullName evidence="3 8">6-carboxy-5,6,7,8-tetrahydropterin synthase</fullName>
        <ecNumber evidence="8">4.-.-.-</ecNumber>
    </recommendedName>
</protein>
<evidence type="ECO:0000256" key="6">
    <source>
        <dbReference type="ARBA" id="ARBA00023239"/>
    </source>
</evidence>
<dbReference type="PANTHER" id="PTHR12589">
    <property type="entry name" value="PYRUVOYL TETRAHYDROBIOPTERIN SYNTHASE"/>
    <property type="match status" value="1"/>
</dbReference>
<comment type="catalytic activity">
    <reaction evidence="7 8">
        <text>7,8-dihydroneopterin 3'-triphosphate + H2O = 6-carboxy-5,6,7,8-tetrahydropterin + triphosphate + acetaldehyde + 2 H(+)</text>
        <dbReference type="Rhea" id="RHEA:27966"/>
        <dbReference type="ChEBI" id="CHEBI:15343"/>
        <dbReference type="ChEBI" id="CHEBI:15377"/>
        <dbReference type="ChEBI" id="CHEBI:15378"/>
        <dbReference type="ChEBI" id="CHEBI:18036"/>
        <dbReference type="ChEBI" id="CHEBI:58462"/>
        <dbReference type="ChEBI" id="CHEBI:61032"/>
        <dbReference type="EC" id="4.1.2.50"/>
    </reaction>
</comment>
<dbReference type="RefSeq" id="WP_186641543.1">
    <property type="nucleotide sequence ID" value="NZ_JACOAF010000044.1"/>
</dbReference>
<evidence type="ECO:0000313" key="9">
    <source>
        <dbReference type="EMBL" id="MBC3542048.1"/>
    </source>
</evidence>
<reference evidence="9 10" key="1">
    <citation type="journal article" date="2019" name="Int. J. Syst. Evol. Microbiol.">
        <title>Rufibacter sediminis sp. nov., isolated from freshwater lake sediment.</title>
        <authorList>
            <person name="Qu J.H."/>
            <person name="Zhang L.J."/>
            <person name="Fu Y.H."/>
            <person name="Li H.F."/>
        </authorList>
    </citation>
    <scope>NUCLEOTIDE SEQUENCE [LARGE SCALE GENOMIC DNA]</scope>
    <source>
        <strain evidence="9 10">H-1</strain>
    </source>
</reference>
<comment type="similarity">
    <text evidence="2 8">Belongs to the PTPS family. QueD subfamily.</text>
</comment>
<evidence type="ECO:0000256" key="2">
    <source>
        <dbReference type="ARBA" id="ARBA00008900"/>
    </source>
</evidence>
<dbReference type="PIRSF" id="PIRSF006113">
    <property type="entry name" value="PTP_synth"/>
    <property type="match status" value="1"/>
</dbReference>
<keyword evidence="8" id="KW-0671">Queuosine biosynthesis</keyword>
<comment type="cofactor">
    <cofactor evidence="8">
        <name>Zn(2+)</name>
        <dbReference type="ChEBI" id="CHEBI:29105"/>
    </cofactor>
    <text evidence="8">Binds 1 zinc ion per subunit.</text>
</comment>
<dbReference type="PANTHER" id="PTHR12589:SF7">
    <property type="entry name" value="6-PYRUVOYL TETRAHYDROBIOPTERIN SYNTHASE"/>
    <property type="match status" value="1"/>
</dbReference>
<keyword evidence="4 8" id="KW-0479">Metal-binding</keyword>
<dbReference type="EC" id="4.-.-.-" evidence="8"/>
<dbReference type="Pfam" id="PF01242">
    <property type="entry name" value="PTPS"/>
    <property type="match status" value="1"/>
</dbReference>
<dbReference type="Proteomes" id="UP000659698">
    <property type="component" value="Unassembled WGS sequence"/>
</dbReference>
<dbReference type="SUPFAM" id="SSF55620">
    <property type="entry name" value="Tetrahydrobiopterin biosynthesis enzymes-like"/>
    <property type="match status" value="1"/>
</dbReference>
<evidence type="ECO:0000256" key="5">
    <source>
        <dbReference type="ARBA" id="ARBA00022833"/>
    </source>
</evidence>
<sequence>MNVTVCRKENFNAAHRLHNPNWSEEQNQNVFGLCNNPNFHGHNYTLIVKLTGPVDQDTGYVYDMKKLSLLIKAEILNKFDHKNLNLDTQEFQHLNPTAENIAVVIWQRLRPHLPENLALSLTLFETERNFVEYHG</sequence>
<organism evidence="9 10">
    <name type="scientific">Rufibacter sediminis</name>
    <dbReference type="NCBI Taxonomy" id="2762756"/>
    <lineage>
        <taxon>Bacteria</taxon>
        <taxon>Pseudomonadati</taxon>
        <taxon>Bacteroidota</taxon>
        <taxon>Cytophagia</taxon>
        <taxon>Cytophagales</taxon>
        <taxon>Hymenobacteraceae</taxon>
        <taxon>Rufibacter</taxon>
    </lineage>
</organism>
<proteinExistence type="inferred from homology"/>
<evidence type="ECO:0000256" key="1">
    <source>
        <dbReference type="ARBA" id="ARBA00005061"/>
    </source>
</evidence>
<accession>A0ABR6VZ55</accession>
<evidence type="ECO:0000256" key="4">
    <source>
        <dbReference type="ARBA" id="ARBA00022723"/>
    </source>
</evidence>
<comment type="pathway">
    <text evidence="1 8">Purine metabolism; 7-cyano-7-deazaguanine biosynthesis.</text>
</comment>
<dbReference type="EMBL" id="JACOAF010000044">
    <property type="protein sequence ID" value="MBC3542048.1"/>
    <property type="molecule type" value="Genomic_DNA"/>
</dbReference>
<comment type="caution">
    <text evidence="9">The sequence shown here is derived from an EMBL/GenBank/DDBJ whole genome shotgun (WGS) entry which is preliminary data.</text>
</comment>
<gene>
    <name evidence="9" type="ORF">H7U12_20325</name>
</gene>
<evidence type="ECO:0000313" key="10">
    <source>
        <dbReference type="Proteomes" id="UP000659698"/>
    </source>
</evidence>
<evidence type="ECO:0000256" key="8">
    <source>
        <dbReference type="PIRNR" id="PIRNR006113"/>
    </source>
</evidence>
<evidence type="ECO:0000256" key="7">
    <source>
        <dbReference type="ARBA" id="ARBA00048807"/>
    </source>
</evidence>
<keyword evidence="10" id="KW-1185">Reference proteome</keyword>
<dbReference type="InterPro" id="IPR007115">
    <property type="entry name" value="6-PTP_synth/QueD"/>
</dbReference>